<name>A0A918XQE9_9PROT</name>
<keyword evidence="3" id="KW-1185">Reference proteome</keyword>
<dbReference type="CDD" id="cd00090">
    <property type="entry name" value="HTH_ARSR"/>
    <property type="match status" value="1"/>
</dbReference>
<dbReference type="InterPro" id="IPR052543">
    <property type="entry name" value="HTH_Metal-responsive_Reg"/>
</dbReference>
<sequence>MVSTATIAEIAALAGDPARAAMLNTLMDGRALTATELASVAGVTPQTASGHLARLTTAGLLAVEKQGRHRYHRLASPMVAQMVESLSQLAATLAPPGRRVATGPRDLALRTARTCYDHLAGRLGVALTDALLDAGHAEIDGDAGAVTDGGLAFFAGIGIDLERATTRNGRRSSRVFCRPCLDWSERRPHLAGAVGAAICSHAFEQGWIRRVDGSRAVAVTRKGEQALRSAFGIAL</sequence>
<dbReference type="PANTHER" id="PTHR39168">
    <property type="entry name" value="TRANSCRIPTIONAL REGULATOR-RELATED"/>
    <property type="match status" value="1"/>
</dbReference>
<dbReference type="InterPro" id="IPR036388">
    <property type="entry name" value="WH-like_DNA-bd_sf"/>
</dbReference>
<dbReference type="SUPFAM" id="SSF46785">
    <property type="entry name" value="Winged helix' DNA-binding domain"/>
    <property type="match status" value="1"/>
</dbReference>
<dbReference type="GO" id="GO:0010288">
    <property type="term" value="P:response to lead ion"/>
    <property type="evidence" value="ECO:0007669"/>
    <property type="project" value="TreeGrafter"/>
</dbReference>
<dbReference type="SMART" id="SM00418">
    <property type="entry name" value="HTH_ARSR"/>
    <property type="match status" value="1"/>
</dbReference>
<dbReference type="GO" id="GO:0097063">
    <property type="term" value="F:cadmium ion sensor activity"/>
    <property type="evidence" value="ECO:0007669"/>
    <property type="project" value="TreeGrafter"/>
</dbReference>
<dbReference type="NCBIfam" id="NF033788">
    <property type="entry name" value="HTH_metalloreg"/>
    <property type="match status" value="1"/>
</dbReference>
<dbReference type="EMBL" id="BMZS01000002">
    <property type="protein sequence ID" value="GHD44625.1"/>
    <property type="molecule type" value="Genomic_DNA"/>
</dbReference>
<dbReference type="GO" id="GO:0032791">
    <property type="term" value="F:lead ion binding"/>
    <property type="evidence" value="ECO:0007669"/>
    <property type="project" value="TreeGrafter"/>
</dbReference>
<organism evidence="2 3">
    <name type="scientific">Thalassobaculum fulvum</name>
    <dbReference type="NCBI Taxonomy" id="1633335"/>
    <lineage>
        <taxon>Bacteria</taxon>
        <taxon>Pseudomonadati</taxon>
        <taxon>Pseudomonadota</taxon>
        <taxon>Alphaproteobacteria</taxon>
        <taxon>Rhodospirillales</taxon>
        <taxon>Thalassobaculaceae</taxon>
        <taxon>Thalassobaculum</taxon>
    </lineage>
</organism>
<dbReference type="InterPro" id="IPR036390">
    <property type="entry name" value="WH_DNA-bd_sf"/>
</dbReference>
<dbReference type="PANTHER" id="PTHR39168:SF1">
    <property type="entry name" value="TRANSCRIPTIONAL REGULATORY PROTEIN"/>
    <property type="match status" value="1"/>
</dbReference>
<accession>A0A918XQE9</accession>
<dbReference type="InterPro" id="IPR001845">
    <property type="entry name" value="HTH_ArsR_DNA-bd_dom"/>
</dbReference>
<dbReference type="AlphaFoldDB" id="A0A918XQE9"/>
<proteinExistence type="predicted"/>
<dbReference type="Gene3D" id="1.10.10.10">
    <property type="entry name" value="Winged helix-like DNA-binding domain superfamily/Winged helix DNA-binding domain"/>
    <property type="match status" value="1"/>
</dbReference>
<dbReference type="GO" id="GO:0046686">
    <property type="term" value="P:response to cadmium ion"/>
    <property type="evidence" value="ECO:0007669"/>
    <property type="project" value="TreeGrafter"/>
</dbReference>
<reference evidence="2" key="2">
    <citation type="submission" date="2020-09" db="EMBL/GenBank/DDBJ databases">
        <authorList>
            <person name="Sun Q."/>
            <person name="Kim S."/>
        </authorList>
    </citation>
    <scope>NUCLEOTIDE SEQUENCE</scope>
    <source>
        <strain evidence="2">KCTC 42651</strain>
    </source>
</reference>
<protein>
    <submittedName>
        <fullName evidence="2">ArsR family transcriptional regulator</fullName>
    </submittedName>
</protein>
<dbReference type="GO" id="GO:0003677">
    <property type="term" value="F:DNA binding"/>
    <property type="evidence" value="ECO:0007669"/>
    <property type="project" value="TreeGrafter"/>
</dbReference>
<dbReference type="PROSITE" id="PS50987">
    <property type="entry name" value="HTH_ARSR_2"/>
    <property type="match status" value="1"/>
</dbReference>
<gene>
    <name evidence="2" type="ORF">GCM10017083_12230</name>
</gene>
<evidence type="ECO:0000259" key="1">
    <source>
        <dbReference type="PROSITE" id="PS50987"/>
    </source>
</evidence>
<reference evidence="2" key="1">
    <citation type="journal article" date="2014" name="Int. J. Syst. Evol. Microbiol.">
        <title>Complete genome sequence of Corynebacterium casei LMG S-19264T (=DSM 44701T), isolated from a smear-ripened cheese.</title>
        <authorList>
            <consortium name="US DOE Joint Genome Institute (JGI-PGF)"/>
            <person name="Walter F."/>
            <person name="Albersmeier A."/>
            <person name="Kalinowski J."/>
            <person name="Ruckert C."/>
        </authorList>
    </citation>
    <scope>NUCLEOTIDE SEQUENCE</scope>
    <source>
        <strain evidence="2">KCTC 42651</strain>
    </source>
</reference>
<dbReference type="Pfam" id="PF12840">
    <property type="entry name" value="HTH_20"/>
    <property type="match status" value="1"/>
</dbReference>
<evidence type="ECO:0000313" key="3">
    <source>
        <dbReference type="Proteomes" id="UP000630353"/>
    </source>
</evidence>
<dbReference type="Proteomes" id="UP000630353">
    <property type="component" value="Unassembled WGS sequence"/>
</dbReference>
<evidence type="ECO:0000313" key="2">
    <source>
        <dbReference type="EMBL" id="GHD44625.1"/>
    </source>
</evidence>
<dbReference type="GO" id="GO:0003700">
    <property type="term" value="F:DNA-binding transcription factor activity"/>
    <property type="evidence" value="ECO:0007669"/>
    <property type="project" value="InterPro"/>
</dbReference>
<dbReference type="InterPro" id="IPR011991">
    <property type="entry name" value="ArsR-like_HTH"/>
</dbReference>
<dbReference type="RefSeq" id="WP_189988036.1">
    <property type="nucleotide sequence ID" value="NZ_BMZS01000002.1"/>
</dbReference>
<comment type="caution">
    <text evidence="2">The sequence shown here is derived from an EMBL/GenBank/DDBJ whole genome shotgun (WGS) entry which is preliminary data.</text>
</comment>
<feature type="domain" description="HTH arsR-type" evidence="1">
    <location>
        <begin position="1"/>
        <end position="94"/>
    </location>
</feature>